<dbReference type="RefSeq" id="WP_146807889.1">
    <property type="nucleotide sequence ID" value="NZ_BJXX01000006.1"/>
</dbReference>
<evidence type="ECO:0000313" key="1">
    <source>
        <dbReference type="EMBL" id="GEN32584.1"/>
    </source>
</evidence>
<keyword evidence="2" id="KW-1185">Reference proteome</keyword>
<dbReference type="EMBL" id="BJXX01000006">
    <property type="protein sequence ID" value="GEN32584.1"/>
    <property type="molecule type" value="Genomic_DNA"/>
</dbReference>
<evidence type="ECO:0000313" key="2">
    <source>
        <dbReference type="Proteomes" id="UP000321157"/>
    </source>
</evidence>
<reference evidence="1 2" key="1">
    <citation type="submission" date="2019-07" db="EMBL/GenBank/DDBJ databases">
        <title>Whole genome shotgun sequence of Aneurinibacillus danicus NBRC 102444.</title>
        <authorList>
            <person name="Hosoyama A."/>
            <person name="Uohara A."/>
            <person name="Ohji S."/>
            <person name="Ichikawa N."/>
        </authorList>
    </citation>
    <scope>NUCLEOTIDE SEQUENCE [LARGE SCALE GENOMIC DNA]</scope>
    <source>
        <strain evidence="1 2">NBRC 102444</strain>
    </source>
</reference>
<proteinExistence type="predicted"/>
<dbReference type="OrthoDB" id="2988996at2"/>
<protein>
    <submittedName>
        <fullName evidence="1">Uncharacterized protein</fullName>
    </submittedName>
</protein>
<organism evidence="1 2">
    <name type="scientific">Aneurinibacillus danicus</name>
    <dbReference type="NCBI Taxonomy" id="267746"/>
    <lineage>
        <taxon>Bacteria</taxon>
        <taxon>Bacillati</taxon>
        <taxon>Bacillota</taxon>
        <taxon>Bacilli</taxon>
        <taxon>Bacillales</taxon>
        <taxon>Paenibacillaceae</taxon>
        <taxon>Aneurinibacillus group</taxon>
        <taxon>Aneurinibacillus</taxon>
    </lineage>
</organism>
<accession>A0A511V105</accession>
<dbReference type="Proteomes" id="UP000321157">
    <property type="component" value="Unassembled WGS sequence"/>
</dbReference>
<name>A0A511V105_9BACL</name>
<dbReference type="AlphaFoldDB" id="A0A511V105"/>
<gene>
    <name evidence="1" type="ORF">ADA01nite_00440</name>
</gene>
<sequence length="108" mass="13106">MMETWVNDHLDLYIYAKKIGDIEWQKQILAALHNKDQLLRQELHQMVSEGLWKKFDQINEDLVLVYRQLCHSKEPHLFEELKWKVLLLRAERQSIMEQIRQLHLVLSS</sequence>
<comment type="caution">
    <text evidence="1">The sequence shown here is derived from an EMBL/GenBank/DDBJ whole genome shotgun (WGS) entry which is preliminary data.</text>
</comment>